<accession>A7AMB4</accession>
<gene>
    <name evidence="3" type="ORF">BBOV_III001310</name>
</gene>
<keyword evidence="4" id="KW-1185">Reference proteome</keyword>
<keyword evidence="2" id="KW-1133">Transmembrane helix</keyword>
<sequence>MSSQDTVEVLPWYQWMFMAVLVLGVAMAVALIVRTVLLATGYGSDGNSDPLCSTLSFMVLLCYIGLHLLGYYCQYVKTPLTRWYQWMVITGSLAIVSACFSVLTIYTNYTSNIAKTAYIVLASAVMQCLSYIGFLVCAVNTQCFGCINIHRIAFYVMAALSAIGFLVYIFIFQWYYDSAVQDSWSGDGNHRNKISLFKTTVPTNLVCSIMLCVGAYQVNMCCIPWSRWDVLLLVLLGSALGILIVIVISGHGSLSGGNDPASYILLFLATIATIVLLVIIHFKEPLSQYWPRDRVACGVLSLVSLVAWIGVMSFYGNDERTPLYCLVVYGCITFGGALYYGFRSGLAQGSCFTKKSTGSSTQLQGSEEAVSSTEVTVESTSDTVEVTRDTE</sequence>
<reference evidence="4" key="2">
    <citation type="journal article" date="2020" name="Data Brief">
        <title>Transcriptome dataset of Babesia bovis life stages within vertebrate and invertebrate hosts.</title>
        <authorList>
            <person name="Ueti M.W."/>
            <person name="Johnson W.C."/>
            <person name="Kappmeyer L.S."/>
            <person name="Herndon D.R."/>
            <person name="Mousel M.R."/>
            <person name="Reif K.E."/>
            <person name="Taus N.S."/>
            <person name="Ifeonu O.O."/>
            <person name="Silva J.C."/>
            <person name="Suarez C.E."/>
            <person name="Brayton K.A."/>
        </authorList>
    </citation>
    <scope>NUCLEOTIDE SEQUENCE [LARGE SCALE GENOMIC DNA]</scope>
</reference>
<evidence type="ECO:0000313" key="3">
    <source>
        <dbReference type="EMBL" id="EDO07698.1"/>
    </source>
</evidence>
<dbReference type="EMBL" id="AAXT01000001">
    <property type="protein sequence ID" value="EDO07698.1"/>
    <property type="molecule type" value="Genomic_DNA"/>
</dbReference>
<dbReference type="InParanoid" id="A7AMB4"/>
<proteinExistence type="predicted"/>
<feature type="transmembrane region" description="Helical" evidence="2">
    <location>
        <begin position="196"/>
        <end position="218"/>
    </location>
</feature>
<feature type="transmembrane region" description="Helical" evidence="2">
    <location>
        <begin position="118"/>
        <end position="140"/>
    </location>
</feature>
<feature type="region of interest" description="Disordered" evidence="1">
    <location>
        <begin position="358"/>
        <end position="391"/>
    </location>
</feature>
<feature type="transmembrane region" description="Helical" evidence="2">
    <location>
        <begin position="152"/>
        <end position="176"/>
    </location>
</feature>
<dbReference type="GeneID" id="5479511"/>
<feature type="compositionally biased region" description="Low complexity" evidence="1">
    <location>
        <begin position="366"/>
        <end position="384"/>
    </location>
</feature>
<feature type="transmembrane region" description="Helical" evidence="2">
    <location>
        <begin position="230"/>
        <end position="249"/>
    </location>
</feature>
<feature type="transmembrane region" description="Helical" evidence="2">
    <location>
        <begin position="321"/>
        <end position="342"/>
    </location>
</feature>
<dbReference type="AlphaFoldDB" id="A7AMB4"/>
<feature type="transmembrane region" description="Helical" evidence="2">
    <location>
        <begin position="53"/>
        <end position="72"/>
    </location>
</feature>
<feature type="transmembrane region" description="Helical" evidence="2">
    <location>
        <begin position="261"/>
        <end position="282"/>
    </location>
</feature>
<dbReference type="Proteomes" id="UP000002173">
    <property type="component" value="Unassembled WGS sequence"/>
</dbReference>
<evidence type="ECO:0000313" key="4">
    <source>
        <dbReference type="Proteomes" id="UP000002173"/>
    </source>
</evidence>
<dbReference type="VEuPathDB" id="PiroplasmaDB:BBOV_III001310"/>
<keyword evidence="2" id="KW-0472">Membrane</keyword>
<organism evidence="3 4">
    <name type="scientific">Babesia bovis</name>
    <dbReference type="NCBI Taxonomy" id="5865"/>
    <lineage>
        <taxon>Eukaryota</taxon>
        <taxon>Sar</taxon>
        <taxon>Alveolata</taxon>
        <taxon>Apicomplexa</taxon>
        <taxon>Aconoidasida</taxon>
        <taxon>Piroplasmida</taxon>
        <taxon>Babesiidae</taxon>
        <taxon>Babesia</taxon>
    </lineage>
</organism>
<evidence type="ECO:0000256" key="2">
    <source>
        <dbReference type="SAM" id="Phobius"/>
    </source>
</evidence>
<protein>
    <submittedName>
        <fullName evidence="3">Membrane protein, putative</fullName>
    </submittedName>
</protein>
<evidence type="ECO:0000256" key="1">
    <source>
        <dbReference type="SAM" id="MobiDB-lite"/>
    </source>
</evidence>
<dbReference type="KEGG" id="bbo:BBOV_III001310"/>
<comment type="caution">
    <text evidence="3">The sequence shown here is derived from an EMBL/GenBank/DDBJ whole genome shotgun (WGS) entry which is preliminary data.</text>
</comment>
<reference evidence="3 4" key="1">
    <citation type="journal article" date="2007" name="PLoS Pathog.">
        <title>Genome sequence of Babesia bovis and comparative analysis of apicomplexan hemoprotozoa.</title>
        <authorList>
            <person name="Brayton K.A."/>
            <person name="Lau A.O.T."/>
            <person name="Herndon D.R."/>
            <person name="Hannick L."/>
            <person name="Kappmeyer L.S."/>
            <person name="Berens S.J."/>
            <person name="Bidwell S.L."/>
            <person name="Brown W.C."/>
            <person name="Crabtree J."/>
            <person name="Fadrosh D."/>
            <person name="Feldblum T."/>
            <person name="Forberger H.A."/>
            <person name="Haas B.J."/>
            <person name="Howell J.M."/>
            <person name="Khouri H."/>
            <person name="Koo H."/>
            <person name="Mann D.J."/>
            <person name="Norimine J."/>
            <person name="Paulsen I.T."/>
            <person name="Radune D."/>
            <person name="Ren Q."/>
            <person name="Smith R.K. Jr."/>
            <person name="Suarez C.E."/>
            <person name="White O."/>
            <person name="Wortman J.R."/>
            <person name="Knowles D.P. Jr."/>
            <person name="McElwain T.F."/>
            <person name="Nene V.M."/>
        </authorList>
    </citation>
    <scope>NUCLEOTIDE SEQUENCE [LARGE SCALE GENOMIC DNA]</scope>
    <source>
        <strain evidence="3">T2Bo</strain>
    </source>
</reference>
<name>A7AMB4_BABBO</name>
<feature type="transmembrane region" description="Helical" evidence="2">
    <location>
        <begin position="12"/>
        <end position="33"/>
    </location>
</feature>
<reference evidence="4" key="3">
    <citation type="journal article" date="2021" name="Int. J. Parasitol.">
        <title>Comparative analysis of gene expression between Babesia bovis blood stages and kinetes allowed by improved genome annotation.</title>
        <authorList>
            <person name="Ueti M.W."/>
            <person name="Johnson W.C."/>
            <person name="Kappmeyer L.S."/>
            <person name="Herndon D.R."/>
            <person name="Mousel M.R."/>
            <person name="Reif K.E."/>
            <person name="Taus N.S."/>
            <person name="Ifeonu O.O."/>
            <person name="Silva J.C."/>
            <person name="Suarez C.E."/>
            <person name="Brayton K.A."/>
        </authorList>
    </citation>
    <scope>NUCLEOTIDE SEQUENCE [LARGE SCALE GENOMIC DNA]</scope>
</reference>
<feature type="transmembrane region" description="Helical" evidence="2">
    <location>
        <begin position="84"/>
        <end position="106"/>
    </location>
</feature>
<keyword evidence="2" id="KW-0812">Transmembrane</keyword>
<dbReference type="RefSeq" id="XP_001611266.1">
    <property type="nucleotide sequence ID" value="XM_001611216.1"/>
</dbReference>
<feature type="transmembrane region" description="Helical" evidence="2">
    <location>
        <begin position="294"/>
        <end position="315"/>
    </location>
</feature>